<reference evidence="2" key="1">
    <citation type="journal article" date="2019" name="Sci. Rep.">
        <title>Draft genome of Tanacetum cinerariifolium, the natural source of mosquito coil.</title>
        <authorList>
            <person name="Yamashiro T."/>
            <person name="Shiraishi A."/>
            <person name="Satake H."/>
            <person name="Nakayama K."/>
        </authorList>
    </citation>
    <scope>NUCLEOTIDE SEQUENCE</scope>
</reference>
<organism evidence="2">
    <name type="scientific">Tanacetum cinerariifolium</name>
    <name type="common">Dalmatian daisy</name>
    <name type="synonym">Chrysanthemum cinerariifolium</name>
    <dbReference type="NCBI Taxonomy" id="118510"/>
    <lineage>
        <taxon>Eukaryota</taxon>
        <taxon>Viridiplantae</taxon>
        <taxon>Streptophyta</taxon>
        <taxon>Embryophyta</taxon>
        <taxon>Tracheophyta</taxon>
        <taxon>Spermatophyta</taxon>
        <taxon>Magnoliopsida</taxon>
        <taxon>eudicotyledons</taxon>
        <taxon>Gunneridae</taxon>
        <taxon>Pentapetalae</taxon>
        <taxon>asterids</taxon>
        <taxon>campanulids</taxon>
        <taxon>Asterales</taxon>
        <taxon>Asteraceae</taxon>
        <taxon>Asteroideae</taxon>
        <taxon>Anthemideae</taxon>
        <taxon>Anthemidinae</taxon>
        <taxon>Tanacetum</taxon>
    </lineage>
</organism>
<sequence>MSDVFKRNCKPVIKTSSSKHDGPLDSEQRKNPVDLDHKDYPVNSVQTNYSANLYYTKVLDKMEVDKVTLIVVDVMTMWMLEVRIVLNFIKSAKSRAIPTQE</sequence>
<feature type="compositionally biased region" description="Basic and acidic residues" evidence="1">
    <location>
        <begin position="18"/>
        <end position="39"/>
    </location>
</feature>
<gene>
    <name evidence="2" type="ORF">Tci_031280</name>
</gene>
<name>A0A6L2LFD2_TANCI</name>
<keyword evidence="2" id="KW-0346">Stress response</keyword>
<dbReference type="AlphaFoldDB" id="A0A6L2LFD2"/>
<feature type="region of interest" description="Disordered" evidence="1">
    <location>
        <begin position="1"/>
        <end position="39"/>
    </location>
</feature>
<proteinExistence type="predicted"/>
<protein>
    <submittedName>
        <fullName evidence="2">Heat shock protein 70 family</fullName>
    </submittedName>
</protein>
<dbReference type="EMBL" id="BKCJ010004148">
    <property type="protein sequence ID" value="GEU59302.1"/>
    <property type="molecule type" value="Genomic_DNA"/>
</dbReference>
<evidence type="ECO:0000313" key="2">
    <source>
        <dbReference type="EMBL" id="GEU59302.1"/>
    </source>
</evidence>
<evidence type="ECO:0000256" key="1">
    <source>
        <dbReference type="SAM" id="MobiDB-lite"/>
    </source>
</evidence>
<comment type="caution">
    <text evidence="2">The sequence shown here is derived from an EMBL/GenBank/DDBJ whole genome shotgun (WGS) entry which is preliminary data.</text>
</comment>
<accession>A0A6L2LFD2</accession>